<reference evidence="2" key="2">
    <citation type="submission" date="2018-03" db="EMBL/GenBank/DDBJ databases">
        <title>The Triticum urartu genome reveals the dynamic nature of wheat genome evolution.</title>
        <authorList>
            <person name="Ling H."/>
            <person name="Ma B."/>
            <person name="Shi X."/>
            <person name="Liu H."/>
            <person name="Dong L."/>
            <person name="Sun H."/>
            <person name="Cao Y."/>
            <person name="Gao Q."/>
            <person name="Zheng S."/>
            <person name="Li Y."/>
            <person name="Yu Y."/>
            <person name="Du H."/>
            <person name="Qi M."/>
            <person name="Li Y."/>
            <person name="Yu H."/>
            <person name="Cui Y."/>
            <person name="Wang N."/>
            <person name="Chen C."/>
            <person name="Wu H."/>
            <person name="Zhao Y."/>
            <person name="Zhang J."/>
            <person name="Li Y."/>
            <person name="Zhou W."/>
            <person name="Zhang B."/>
            <person name="Hu W."/>
            <person name="Eijk M."/>
            <person name="Tang J."/>
            <person name="Witsenboer H."/>
            <person name="Zhao S."/>
            <person name="Li Z."/>
            <person name="Zhang A."/>
            <person name="Wang D."/>
            <person name="Liang C."/>
        </authorList>
    </citation>
    <scope>NUCLEOTIDE SEQUENCE [LARGE SCALE GENOMIC DNA]</scope>
    <source>
        <strain evidence="2">cv. G1812</strain>
    </source>
</reference>
<evidence type="ECO:0000313" key="2">
    <source>
        <dbReference type="EnsemblPlants" id="TuG1812G0300003930.01.T01.cds423602"/>
    </source>
</evidence>
<organism evidence="2 3">
    <name type="scientific">Triticum urartu</name>
    <name type="common">Red wild einkorn</name>
    <name type="synonym">Crithodium urartu</name>
    <dbReference type="NCBI Taxonomy" id="4572"/>
    <lineage>
        <taxon>Eukaryota</taxon>
        <taxon>Viridiplantae</taxon>
        <taxon>Streptophyta</taxon>
        <taxon>Embryophyta</taxon>
        <taxon>Tracheophyta</taxon>
        <taxon>Spermatophyta</taxon>
        <taxon>Magnoliopsida</taxon>
        <taxon>Liliopsida</taxon>
        <taxon>Poales</taxon>
        <taxon>Poaceae</taxon>
        <taxon>BOP clade</taxon>
        <taxon>Pooideae</taxon>
        <taxon>Triticodae</taxon>
        <taxon>Triticeae</taxon>
        <taxon>Triticinae</taxon>
        <taxon>Triticum</taxon>
    </lineage>
</organism>
<reference evidence="2" key="3">
    <citation type="submission" date="2022-06" db="UniProtKB">
        <authorList>
            <consortium name="EnsemblPlants"/>
        </authorList>
    </citation>
    <scope>IDENTIFICATION</scope>
</reference>
<sequence length="71" mass="7670">PNASLKLASFLKLGKRFAANQEQGKKSQDEGPSSSTSNGKEADEEADDDDDLDLDELNELEASLSRTSIEI</sequence>
<feature type="compositionally biased region" description="Acidic residues" evidence="1">
    <location>
        <begin position="42"/>
        <end position="53"/>
    </location>
</feature>
<reference evidence="3" key="1">
    <citation type="journal article" date="2013" name="Nature">
        <title>Draft genome of the wheat A-genome progenitor Triticum urartu.</title>
        <authorList>
            <person name="Ling H.Q."/>
            <person name="Zhao S."/>
            <person name="Liu D."/>
            <person name="Wang J."/>
            <person name="Sun H."/>
            <person name="Zhang C."/>
            <person name="Fan H."/>
            <person name="Li D."/>
            <person name="Dong L."/>
            <person name="Tao Y."/>
            <person name="Gao C."/>
            <person name="Wu H."/>
            <person name="Li Y."/>
            <person name="Cui Y."/>
            <person name="Guo X."/>
            <person name="Zheng S."/>
            <person name="Wang B."/>
            <person name="Yu K."/>
            <person name="Liang Q."/>
            <person name="Yang W."/>
            <person name="Lou X."/>
            <person name="Chen J."/>
            <person name="Feng M."/>
            <person name="Jian J."/>
            <person name="Zhang X."/>
            <person name="Luo G."/>
            <person name="Jiang Y."/>
            <person name="Liu J."/>
            <person name="Wang Z."/>
            <person name="Sha Y."/>
            <person name="Zhang B."/>
            <person name="Wu H."/>
            <person name="Tang D."/>
            <person name="Shen Q."/>
            <person name="Xue P."/>
            <person name="Zou S."/>
            <person name="Wang X."/>
            <person name="Liu X."/>
            <person name="Wang F."/>
            <person name="Yang Y."/>
            <person name="An X."/>
            <person name="Dong Z."/>
            <person name="Zhang K."/>
            <person name="Zhang X."/>
            <person name="Luo M.C."/>
            <person name="Dvorak J."/>
            <person name="Tong Y."/>
            <person name="Wang J."/>
            <person name="Yang H."/>
            <person name="Li Z."/>
            <person name="Wang D."/>
            <person name="Zhang A."/>
            <person name="Wang J."/>
        </authorList>
    </citation>
    <scope>NUCLEOTIDE SEQUENCE</scope>
    <source>
        <strain evidence="3">cv. G1812</strain>
    </source>
</reference>
<protein>
    <submittedName>
        <fullName evidence="2">Uncharacterized protein</fullName>
    </submittedName>
</protein>
<feature type="compositionally biased region" description="Polar residues" evidence="1">
    <location>
        <begin position="30"/>
        <end position="39"/>
    </location>
</feature>
<dbReference type="Gramene" id="TuG1812G0300003930.01.T01">
    <property type="protein sequence ID" value="TuG1812G0300003930.01.T01.cds423602"/>
    <property type="gene ID" value="TuG1812G0300003930.01"/>
</dbReference>
<name>A0A8R7TZJ3_TRIUA</name>
<accession>A0A8R7TZJ3</accession>
<dbReference type="Proteomes" id="UP000015106">
    <property type="component" value="Chromosome 3"/>
</dbReference>
<dbReference type="AlphaFoldDB" id="A0A8R7TZJ3"/>
<evidence type="ECO:0000256" key="1">
    <source>
        <dbReference type="SAM" id="MobiDB-lite"/>
    </source>
</evidence>
<keyword evidence="3" id="KW-1185">Reference proteome</keyword>
<feature type="region of interest" description="Disordered" evidence="1">
    <location>
        <begin position="18"/>
        <end position="53"/>
    </location>
</feature>
<evidence type="ECO:0000313" key="3">
    <source>
        <dbReference type="Proteomes" id="UP000015106"/>
    </source>
</evidence>
<dbReference type="EnsemblPlants" id="TuG1812G0300003930.01.T01">
    <property type="protein sequence ID" value="TuG1812G0300003930.01.T01.cds423602"/>
    <property type="gene ID" value="TuG1812G0300003930.01"/>
</dbReference>
<proteinExistence type="predicted"/>